<gene>
    <name evidence="1" type="ORF">K239x_16680</name>
</gene>
<sequence precursor="true">MTRGGFDSDGFSESVLSLSPHSISTLNYKALSFNYKAIQ</sequence>
<evidence type="ECO:0000313" key="1">
    <source>
        <dbReference type="EMBL" id="QDT09718.1"/>
    </source>
</evidence>
<dbReference type="AlphaFoldDB" id="A0A517NRF8"/>
<name>A0A517NRF8_9BACT</name>
<reference evidence="1 2" key="1">
    <citation type="submission" date="2019-02" db="EMBL/GenBank/DDBJ databases">
        <title>Deep-cultivation of Planctomycetes and their phenomic and genomic characterization uncovers novel biology.</title>
        <authorList>
            <person name="Wiegand S."/>
            <person name="Jogler M."/>
            <person name="Boedeker C."/>
            <person name="Pinto D."/>
            <person name="Vollmers J."/>
            <person name="Rivas-Marin E."/>
            <person name="Kohn T."/>
            <person name="Peeters S.H."/>
            <person name="Heuer A."/>
            <person name="Rast P."/>
            <person name="Oberbeckmann S."/>
            <person name="Bunk B."/>
            <person name="Jeske O."/>
            <person name="Meyerdierks A."/>
            <person name="Storesund J.E."/>
            <person name="Kallscheuer N."/>
            <person name="Luecker S."/>
            <person name="Lage O.M."/>
            <person name="Pohl T."/>
            <person name="Merkel B.J."/>
            <person name="Hornburger P."/>
            <person name="Mueller R.-W."/>
            <person name="Bruemmer F."/>
            <person name="Labrenz M."/>
            <person name="Spormann A.M."/>
            <person name="Op den Camp H."/>
            <person name="Overmann J."/>
            <person name="Amann R."/>
            <person name="Jetten M.S.M."/>
            <person name="Mascher T."/>
            <person name="Medema M.H."/>
            <person name="Devos D.P."/>
            <person name="Kaster A.-K."/>
            <person name="Ovreas L."/>
            <person name="Rohde M."/>
            <person name="Galperin M.Y."/>
            <person name="Jogler C."/>
        </authorList>
    </citation>
    <scope>NUCLEOTIDE SEQUENCE [LARGE SCALE GENOMIC DNA]</scope>
    <source>
        <strain evidence="1 2">K23_9</strain>
    </source>
</reference>
<keyword evidence="2" id="KW-1185">Reference proteome</keyword>
<proteinExistence type="predicted"/>
<protein>
    <submittedName>
        <fullName evidence="1">Uncharacterized protein</fullName>
    </submittedName>
</protein>
<evidence type="ECO:0000313" key="2">
    <source>
        <dbReference type="Proteomes" id="UP000319817"/>
    </source>
</evidence>
<accession>A0A517NRF8</accession>
<organism evidence="1 2">
    <name type="scientific">Stieleria marina</name>
    <dbReference type="NCBI Taxonomy" id="1930275"/>
    <lineage>
        <taxon>Bacteria</taxon>
        <taxon>Pseudomonadati</taxon>
        <taxon>Planctomycetota</taxon>
        <taxon>Planctomycetia</taxon>
        <taxon>Pirellulales</taxon>
        <taxon>Pirellulaceae</taxon>
        <taxon>Stieleria</taxon>
    </lineage>
</organism>
<dbReference type="EMBL" id="CP036526">
    <property type="protein sequence ID" value="QDT09718.1"/>
    <property type="molecule type" value="Genomic_DNA"/>
</dbReference>
<dbReference type="Proteomes" id="UP000319817">
    <property type="component" value="Chromosome"/>
</dbReference>